<keyword evidence="7 9" id="KW-0472">Membrane</keyword>
<dbReference type="STRING" id="1531966.A0A0A1T987"/>
<accession>A0A0A1T987</accession>
<feature type="region of interest" description="Disordered" evidence="8">
    <location>
        <begin position="116"/>
        <end position="153"/>
    </location>
</feature>
<sequence length="403" mass="44286">MPATSRLTFLYPQLLRSTRAAAQAVPQQWASVESRAAASRKSHLHSARAKSTFAPRVGKAVAPDTWEKQDPIELPAPGEEPVAEVKQAPADTIPEPATNEATSQTPVEEVAAAAAAQSTTESATINKPDEPVKAEETGSEEPGARQTREETKAGSPLEAVMHMEPPEDTGLHIPAMSPPPYVHHFDSYSLVKHLEEGGFTRKQAVTSMKAIRNLLAVNLDVALKSLVSKNDIENETYLFAAACSELNTEVKNNQRIQEERMRQERTHVQHEVEVLNQSLAAELVTLNDNVRGMFNDRKMAAREEQKAIDSAIQKLNYKISIMLTSDAKSEIEGVRWVLIQRSVLGIVFLVLITLAALRYTTVVKHQRKQEAEEQKKKEDEAKAAIGRQDNTAAPDAAEILAAN</sequence>
<evidence type="ECO:0000256" key="3">
    <source>
        <dbReference type="ARBA" id="ARBA00022692"/>
    </source>
</evidence>
<dbReference type="PANTHER" id="PTHR14360:SF12">
    <property type="entry name" value="MOZ PROTEIN REPRESENTS A CHROMATIN-ASSOCIATED ACETYLTRANSFERASE"/>
    <property type="match status" value="1"/>
</dbReference>
<evidence type="ECO:0000256" key="8">
    <source>
        <dbReference type="SAM" id="MobiDB-lite"/>
    </source>
</evidence>
<keyword evidence="4 9" id="KW-1133">Transmembrane helix</keyword>
<evidence type="ECO:0000256" key="2">
    <source>
        <dbReference type="ARBA" id="ARBA00004370"/>
    </source>
</evidence>
<feature type="transmembrane region" description="Helical" evidence="9">
    <location>
        <begin position="338"/>
        <end position="359"/>
    </location>
</feature>
<keyword evidence="11" id="KW-1185">Reference proteome</keyword>
<evidence type="ECO:0000256" key="5">
    <source>
        <dbReference type="ARBA" id="ARBA00023054"/>
    </source>
</evidence>
<keyword evidence="5" id="KW-0175">Coiled coil</keyword>
<name>A0A0A1T987_9HYPO</name>
<dbReference type="Proteomes" id="UP000039046">
    <property type="component" value="Unassembled WGS sequence"/>
</dbReference>
<comment type="subcellular location">
    <subcellularLocation>
        <location evidence="2">Membrane</location>
    </subcellularLocation>
    <subcellularLocation>
        <location evidence="1">Mitochondrion</location>
    </subcellularLocation>
</comment>
<gene>
    <name evidence="10" type="ORF">VHEMI02032</name>
</gene>
<protein>
    <recommendedName>
        <fullName evidence="12">MOZ protein represents a chromatin-associated acetyltransferase</fullName>
    </recommendedName>
</protein>
<dbReference type="EMBL" id="CDHN01000001">
    <property type="protein sequence ID" value="CEJ81934.1"/>
    <property type="molecule type" value="Genomic_DNA"/>
</dbReference>
<evidence type="ECO:0000256" key="9">
    <source>
        <dbReference type="SAM" id="Phobius"/>
    </source>
</evidence>
<dbReference type="InterPro" id="IPR024461">
    <property type="entry name" value="CCDC90-like"/>
</dbReference>
<reference evidence="10 11" key="1">
    <citation type="journal article" date="2015" name="Genome Announc.">
        <title>Draft Genome Sequence and Gene Annotation of the Entomopathogenic Fungus Verticillium hemipterigenum.</title>
        <authorList>
            <person name="Horn F."/>
            <person name="Habel A."/>
            <person name="Scharf D.H."/>
            <person name="Dworschak J."/>
            <person name="Brakhage A.A."/>
            <person name="Guthke R."/>
            <person name="Hertweck C."/>
            <person name="Linde J."/>
        </authorList>
    </citation>
    <scope>NUCLEOTIDE SEQUENCE [LARGE SCALE GENOMIC DNA]</scope>
</reference>
<proteinExistence type="predicted"/>
<dbReference type="Gene3D" id="1.20.5.340">
    <property type="match status" value="1"/>
</dbReference>
<keyword evidence="3 9" id="KW-0812">Transmembrane</keyword>
<evidence type="ECO:0000313" key="10">
    <source>
        <dbReference type="EMBL" id="CEJ81934.1"/>
    </source>
</evidence>
<organism evidence="10 11">
    <name type="scientific">[Torrubiella] hemipterigena</name>
    <dbReference type="NCBI Taxonomy" id="1531966"/>
    <lineage>
        <taxon>Eukaryota</taxon>
        <taxon>Fungi</taxon>
        <taxon>Dikarya</taxon>
        <taxon>Ascomycota</taxon>
        <taxon>Pezizomycotina</taxon>
        <taxon>Sordariomycetes</taxon>
        <taxon>Hypocreomycetidae</taxon>
        <taxon>Hypocreales</taxon>
        <taxon>Clavicipitaceae</taxon>
        <taxon>Clavicipitaceae incertae sedis</taxon>
        <taxon>'Torrubiella' clade</taxon>
    </lineage>
</organism>
<evidence type="ECO:0000256" key="1">
    <source>
        <dbReference type="ARBA" id="ARBA00004173"/>
    </source>
</evidence>
<keyword evidence="6" id="KW-0496">Mitochondrion</keyword>
<evidence type="ECO:0000256" key="7">
    <source>
        <dbReference type="ARBA" id="ARBA00023136"/>
    </source>
</evidence>
<dbReference type="GO" id="GO:0005739">
    <property type="term" value="C:mitochondrion"/>
    <property type="evidence" value="ECO:0007669"/>
    <property type="project" value="UniProtKB-SubCell"/>
</dbReference>
<feature type="compositionally biased region" description="Basic residues" evidence="8">
    <location>
        <begin position="38"/>
        <end position="48"/>
    </location>
</feature>
<feature type="region of interest" description="Disordered" evidence="8">
    <location>
        <begin position="368"/>
        <end position="394"/>
    </location>
</feature>
<dbReference type="Pfam" id="PF07798">
    <property type="entry name" value="CCDC90-like"/>
    <property type="match status" value="1"/>
</dbReference>
<dbReference type="HOGENOM" id="CLU_030970_1_0_1"/>
<evidence type="ECO:0008006" key="12">
    <source>
        <dbReference type="Google" id="ProtNLM"/>
    </source>
</evidence>
<feature type="compositionally biased region" description="Basic and acidic residues" evidence="8">
    <location>
        <begin position="127"/>
        <end position="152"/>
    </location>
</feature>
<feature type="region of interest" description="Disordered" evidence="8">
    <location>
        <begin position="36"/>
        <end position="85"/>
    </location>
</feature>
<evidence type="ECO:0000256" key="4">
    <source>
        <dbReference type="ARBA" id="ARBA00022989"/>
    </source>
</evidence>
<evidence type="ECO:0000313" key="11">
    <source>
        <dbReference type="Proteomes" id="UP000039046"/>
    </source>
</evidence>
<dbReference type="OrthoDB" id="5424147at2759"/>
<dbReference type="GO" id="GO:0016020">
    <property type="term" value="C:membrane"/>
    <property type="evidence" value="ECO:0007669"/>
    <property type="project" value="UniProtKB-SubCell"/>
</dbReference>
<dbReference type="PANTHER" id="PTHR14360">
    <property type="entry name" value="PROTEIN FMP32, MITOCHONDRIAL"/>
    <property type="match status" value="1"/>
</dbReference>
<dbReference type="AlphaFoldDB" id="A0A0A1T987"/>
<evidence type="ECO:0000256" key="6">
    <source>
        <dbReference type="ARBA" id="ARBA00023128"/>
    </source>
</evidence>
<feature type="compositionally biased region" description="Basic and acidic residues" evidence="8">
    <location>
        <begin position="368"/>
        <end position="382"/>
    </location>
</feature>